<feature type="signal peptide" evidence="1">
    <location>
        <begin position="1"/>
        <end position="22"/>
    </location>
</feature>
<evidence type="ECO:0000313" key="2">
    <source>
        <dbReference type="EMBL" id="HIT99808.1"/>
    </source>
</evidence>
<proteinExistence type="predicted"/>
<comment type="caution">
    <text evidence="2">The sequence shown here is derived from an EMBL/GenBank/DDBJ whole genome shotgun (WGS) entry which is preliminary data.</text>
</comment>
<gene>
    <name evidence="2" type="ORF">IAD12_06110</name>
</gene>
<sequence length="130" mass="14112">MKKIKKLSVIAAVLVVISMFFASCGGAALENDPAVGNWEMTSVDYAGQTISADDLKATGAMDEMPTFEIRDDGTCTFSFMDVSGEGEVTANGDNTYELTDDSDMTLTFEIAGDELQLNYADMNMIMIFEQ</sequence>
<evidence type="ECO:0000256" key="1">
    <source>
        <dbReference type="SAM" id="SignalP"/>
    </source>
</evidence>
<accession>A0A9D1HCP4</accession>
<evidence type="ECO:0000313" key="3">
    <source>
        <dbReference type="Proteomes" id="UP000824159"/>
    </source>
</evidence>
<evidence type="ECO:0008006" key="4">
    <source>
        <dbReference type="Google" id="ProtNLM"/>
    </source>
</evidence>
<organism evidence="2 3">
    <name type="scientific">Candidatus Allocopromorpha excrementavium</name>
    <dbReference type="NCBI Taxonomy" id="2840741"/>
    <lineage>
        <taxon>Bacteria</taxon>
        <taxon>Bacillati</taxon>
        <taxon>Bacillota</taxon>
        <taxon>Clostridia</taxon>
        <taxon>Eubacteriales</taxon>
        <taxon>Eubacteriaceae</taxon>
        <taxon>Eubacteriaceae incertae sedis</taxon>
        <taxon>Candidatus Allocopromorpha</taxon>
    </lineage>
</organism>
<reference evidence="2" key="2">
    <citation type="journal article" date="2021" name="PeerJ">
        <title>Extensive microbial diversity within the chicken gut microbiome revealed by metagenomics and culture.</title>
        <authorList>
            <person name="Gilroy R."/>
            <person name="Ravi A."/>
            <person name="Getino M."/>
            <person name="Pursley I."/>
            <person name="Horton D.L."/>
            <person name="Alikhan N.F."/>
            <person name="Baker D."/>
            <person name="Gharbi K."/>
            <person name="Hall N."/>
            <person name="Watson M."/>
            <person name="Adriaenssens E.M."/>
            <person name="Foster-Nyarko E."/>
            <person name="Jarju S."/>
            <person name="Secka A."/>
            <person name="Antonio M."/>
            <person name="Oren A."/>
            <person name="Chaudhuri R.R."/>
            <person name="La Ragione R."/>
            <person name="Hildebrand F."/>
            <person name="Pallen M.J."/>
        </authorList>
    </citation>
    <scope>NUCLEOTIDE SEQUENCE</scope>
    <source>
        <strain evidence="2">CHK176-22527</strain>
    </source>
</reference>
<protein>
    <recommendedName>
        <fullName evidence="4">Lipocalin-like domain-containing protein</fullName>
    </recommendedName>
</protein>
<dbReference type="Proteomes" id="UP000824159">
    <property type="component" value="Unassembled WGS sequence"/>
</dbReference>
<feature type="chain" id="PRO_5038570458" description="Lipocalin-like domain-containing protein" evidence="1">
    <location>
        <begin position="23"/>
        <end position="130"/>
    </location>
</feature>
<dbReference type="EMBL" id="DVLX01000077">
    <property type="protein sequence ID" value="HIT99808.1"/>
    <property type="molecule type" value="Genomic_DNA"/>
</dbReference>
<reference evidence="2" key="1">
    <citation type="submission" date="2020-10" db="EMBL/GenBank/DDBJ databases">
        <authorList>
            <person name="Gilroy R."/>
        </authorList>
    </citation>
    <scope>NUCLEOTIDE SEQUENCE</scope>
    <source>
        <strain evidence="2">CHK176-22527</strain>
    </source>
</reference>
<name>A0A9D1HCP4_9FIRM</name>
<keyword evidence="1" id="KW-0732">Signal</keyword>
<dbReference type="PROSITE" id="PS51257">
    <property type="entry name" value="PROKAR_LIPOPROTEIN"/>
    <property type="match status" value="1"/>
</dbReference>
<dbReference type="AlphaFoldDB" id="A0A9D1HCP4"/>